<accession>A0A7H0H4I8</accession>
<evidence type="ECO:0000313" key="3">
    <source>
        <dbReference type="Proteomes" id="UP000516117"/>
    </source>
</evidence>
<dbReference type="Proteomes" id="UP000516117">
    <property type="component" value="Chromosome"/>
</dbReference>
<reference evidence="2 3" key="1">
    <citation type="submission" date="2020-08" db="EMBL/GenBank/DDBJ databases">
        <title>Genome sequence of Tessaracoccus defluvii JCM 17540T.</title>
        <authorList>
            <person name="Hyun D.-W."/>
            <person name="Bae J.-W."/>
        </authorList>
    </citation>
    <scope>NUCLEOTIDE SEQUENCE [LARGE SCALE GENOMIC DNA]</scope>
    <source>
        <strain evidence="2 3">JCM 17540</strain>
    </source>
</reference>
<sequence length="204" mass="21971">MNDNVWKQTASSVPASVGGWSRLLGVSLRPWSGRSPLGLIVRGVIRVALCIFFAVVALRVVGSDELAAVTGDSGRVRLLAGVIIIALAVGGVLGVLSVVVGVLDMMVRRTVTGTVVSLSDRRFLDFLPHIAQRMIFERNPNQMDKRRVRTEVVLDTDNGHQQWTVRKTAPLRELRPGTAVTLTVTPLAGYVAQVAPAHNPSGTF</sequence>
<evidence type="ECO:0000313" key="2">
    <source>
        <dbReference type="EMBL" id="QNP55454.1"/>
    </source>
</evidence>
<name>A0A7H0H4I8_9ACTN</name>
<dbReference type="EMBL" id="CP060789">
    <property type="protein sequence ID" value="QNP55454.1"/>
    <property type="molecule type" value="Genomic_DNA"/>
</dbReference>
<evidence type="ECO:0000256" key="1">
    <source>
        <dbReference type="SAM" id="Phobius"/>
    </source>
</evidence>
<dbReference type="KEGG" id="tdf:H9L22_14820"/>
<keyword evidence="1" id="KW-1133">Transmembrane helix</keyword>
<gene>
    <name evidence="2" type="ORF">H9L22_14820</name>
</gene>
<keyword evidence="1" id="KW-0472">Membrane</keyword>
<proteinExistence type="predicted"/>
<keyword evidence="3" id="KW-1185">Reference proteome</keyword>
<dbReference type="RefSeq" id="WP_187720584.1">
    <property type="nucleotide sequence ID" value="NZ_BAABBL010000009.1"/>
</dbReference>
<dbReference type="AlphaFoldDB" id="A0A7H0H4I8"/>
<feature type="transmembrane region" description="Helical" evidence="1">
    <location>
        <begin position="39"/>
        <end position="58"/>
    </location>
</feature>
<organism evidence="2 3">
    <name type="scientific">Tessaracoccus defluvii</name>
    <dbReference type="NCBI Taxonomy" id="1285901"/>
    <lineage>
        <taxon>Bacteria</taxon>
        <taxon>Bacillati</taxon>
        <taxon>Actinomycetota</taxon>
        <taxon>Actinomycetes</taxon>
        <taxon>Propionibacteriales</taxon>
        <taxon>Propionibacteriaceae</taxon>
        <taxon>Tessaracoccus</taxon>
    </lineage>
</organism>
<keyword evidence="1" id="KW-0812">Transmembrane</keyword>
<feature type="transmembrane region" description="Helical" evidence="1">
    <location>
        <begin position="78"/>
        <end position="103"/>
    </location>
</feature>
<protein>
    <submittedName>
        <fullName evidence="2">Uncharacterized protein</fullName>
    </submittedName>
</protein>